<dbReference type="Gene3D" id="2.115.10.20">
    <property type="entry name" value="Glycosyl hydrolase domain, family 43"/>
    <property type="match status" value="1"/>
</dbReference>
<keyword evidence="1" id="KW-0472">Membrane</keyword>
<proteinExistence type="predicted"/>
<dbReference type="InterPro" id="IPR023296">
    <property type="entry name" value="Glyco_hydro_beta-prop_sf"/>
</dbReference>
<comment type="caution">
    <text evidence="2">The sequence shown here is derived from an EMBL/GenBank/DDBJ whole genome shotgun (WGS) entry which is preliminary data.</text>
</comment>
<dbReference type="InterPro" id="IPR036278">
    <property type="entry name" value="Sialidase_sf"/>
</dbReference>
<keyword evidence="1" id="KW-1133">Transmembrane helix</keyword>
<feature type="transmembrane region" description="Helical" evidence="1">
    <location>
        <begin position="9"/>
        <end position="27"/>
    </location>
</feature>
<dbReference type="RefSeq" id="WP_006977960.1">
    <property type="nucleotide sequence ID" value="NZ_ABVL01000002.1"/>
</dbReference>
<gene>
    <name evidence="2" type="ORF">CfE428DRAFT_0633</name>
</gene>
<name>B4CVE6_9BACT</name>
<evidence type="ECO:0000313" key="2">
    <source>
        <dbReference type="EMBL" id="EDY21388.1"/>
    </source>
</evidence>
<dbReference type="EMBL" id="ABVL01000002">
    <property type="protein sequence ID" value="EDY21388.1"/>
    <property type="molecule type" value="Genomic_DNA"/>
</dbReference>
<protein>
    <recommendedName>
        <fullName evidence="4">Exo-alpha-sialidase</fullName>
    </recommendedName>
</protein>
<dbReference type="AlphaFoldDB" id="B4CVE6"/>
<keyword evidence="1" id="KW-0812">Transmembrane</keyword>
<reference evidence="2 3" key="1">
    <citation type="journal article" date="2011" name="J. Bacteriol.">
        <title>Genome sequence of Chthoniobacter flavus Ellin428, an aerobic heterotrophic soil bacterium.</title>
        <authorList>
            <person name="Kant R."/>
            <person name="van Passel M.W."/>
            <person name="Palva A."/>
            <person name="Lucas S."/>
            <person name="Lapidus A."/>
            <person name="Glavina Del Rio T."/>
            <person name="Dalin E."/>
            <person name="Tice H."/>
            <person name="Bruce D."/>
            <person name="Goodwin L."/>
            <person name="Pitluck S."/>
            <person name="Larimer F.W."/>
            <person name="Land M.L."/>
            <person name="Hauser L."/>
            <person name="Sangwan P."/>
            <person name="de Vos W.M."/>
            <person name="Janssen P.H."/>
            <person name="Smidt H."/>
        </authorList>
    </citation>
    <scope>NUCLEOTIDE SEQUENCE [LARGE SCALE GENOMIC DNA]</scope>
    <source>
        <strain evidence="2 3">Ellin428</strain>
    </source>
</reference>
<accession>B4CVE6</accession>
<dbReference type="InParanoid" id="B4CVE6"/>
<sequence length="395" mass="43812">MGRKLIRTCLWLVGGLALIVVGIFLYFRITEPNPAKGPVAPLKQQQGETSYRLLIIEGAPVEPDSYGIYDPSIEYSRDGSVGWLLYSSVTGNYRPAGKYVHTCLARTTDHGRTWTYVGRINTSADGTLDLGDGRKLDGVWRYEVSTLVRDDGAPEGDWKLFVHKYFWSPQKDRMFAYGWIAMRTAHDPAGPWSEEVPLFGAGRNPPAPYHHTQVDVNALSPDLSHQVTYSEMGSLCHDGSLYLSLGAMWFLGPDKIVLLRSRDHARTWEFVHTLVTRDDAKALGYSWLDGSSLAADHGHFFLLVTPGSRKLMHDGTLAFEFDSLENGTLKRDSAGHPTIATYFPVQSSLLSGPGGGQSDYDEHNTGGGLLMPQFDLRAYPHVFQIFSTGRKLTAP</sequence>
<evidence type="ECO:0000313" key="3">
    <source>
        <dbReference type="Proteomes" id="UP000005824"/>
    </source>
</evidence>
<dbReference type="Proteomes" id="UP000005824">
    <property type="component" value="Unassembled WGS sequence"/>
</dbReference>
<evidence type="ECO:0000256" key="1">
    <source>
        <dbReference type="SAM" id="Phobius"/>
    </source>
</evidence>
<dbReference type="SUPFAM" id="SSF50939">
    <property type="entry name" value="Sialidases"/>
    <property type="match status" value="1"/>
</dbReference>
<dbReference type="STRING" id="497964.CfE428DRAFT_0633"/>
<evidence type="ECO:0008006" key="4">
    <source>
        <dbReference type="Google" id="ProtNLM"/>
    </source>
</evidence>
<keyword evidence="3" id="KW-1185">Reference proteome</keyword>
<organism evidence="2 3">
    <name type="scientific">Chthoniobacter flavus Ellin428</name>
    <dbReference type="NCBI Taxonomy" id="497964"/>
    <lineage>
        <taxon>Bacteria</taxon>
        <taxon>Pseudomonadati</taxon>
        <taxon>Verrucomicrobiota</taxon>
        <taxon>Spartobacteria</taxon>
        <taxon>Chthoniobacterales</taxon>
        <taxon>Chthoniobacteraceae</taxon>
        <taxon>Chthoniobacter</taxon>
    </lineage>
</organism>